<comment type="caution">
    <text evidence="2">The sequence shown here is derived from an EMBL/GenBank/DDBJ whole genome shotgun (WGS) entry which is preliminary data.</text>
</comment>
<evidence type="ECO:0000256" key="1">
    <source>
        <dbReference type="SAM" id="MobiDB-lite"/>
    </source>
</evidence>
<reference evidence="2 3" key="1">
    <citation type="submission" date="2023-01" db="EMBL/GenBank/DDBJ databases">
        <authorList>
            <person name="Whitehead M."/>
        </authorList>
    </citation>
    <scope>NUCLEOTIDE SEQUENCE [LARGE SCALE GENOMIC DNA]</scope>
</reference>
<proteinExistence type="predicted"/>
<dbReference type="EMBL" id="CARXXK010000018">
    <property type="protein sequence ID" value="CAI6369685.1"/>
    <property type="molecule type" value="Genomic_DNA"/>
</dbReference>
<accession>A0AAV0XML2</accession>
<protein>
    <submittedName>
        <fullName evidence="2">Uncharacterized protein</fullName>
    </submittedName>
</protein>
<gene>
    <name evidence="2" type="ORF">MEUPH1_LOCUS23896</name>
</gene>
<feature type="compositionally biased region" description="Low complexity" evidence="1">
    <location>
        <begin position="16"/>
        <end position="29"/>
    </location>
</feature>
<feature type="compositionally biased region" description="Polar residues" evidence="1">
    <location>
        <begin position="1"/>
        <end position="15"/>
    </location>
</feature>
<feature type="region of interest" description="Disordered" evidence="1">
    <location>
        <begin position="1"/>
        <end position="42"/>
    </location>
</feature>
<organism evidence="2 3">
    <name type="scientific">Macrosiphum euphorbiae</name>
    <name type="common">potato aphid</name>
    <dbReference type="NCBI Taxonomy" id="13131"/>
    <lineage>
        <taxon>Eukaryota</taxon>
        <taxon>Metazoa</taxon>
        <taxon>Ecdysozoa</taxon>
        <taxon>Arthropoda</taxon>
        <taxon>Hexapoda</taxon>
        <taxon>Insecta</taxon>
        <taxon>Pterygota</taxon>
        <taxon>Neoptera</taxon>
        <taxon>Paraneoptera</taxon>
        <taxon>Hemiptera</taxon>
        <taxon>Sternorrhyncha</taxon>
        <taxon>Aphidomorpha</taxon>
        <taxon>Aphidoidea</taxon>
        <taxon>Aphididae</taxon>
        <taxon>Macrosiphini</taxon>
        <taxon>Macrosiphum</taxon>
    </lineage>
</organism>
<evidence type="ECO:0000313" key="3">
    <source>
        <dbReference type="Proteomes" id="UP001160148"/>
    </source>
</evidence>
<dbReference type="Proteomes" id="UP001160148">
    <property type="component" value="Unassembled WGS sequence"/>
</dbReference>
<sequence>MSANSGEDSTTKGANTSVTDTPTTTPRVSLPVRCSNPDNPNSERQIHELSVDHLLIKEADLTVATNSFLAEVNEELREIDKSLIHVALETISTENSENSQNTKILQTNQEKLLDWSSNDTVESTNQGIKLLVNQKPLEIMGDKNQPTGSGVLGPQLTTDISNNPDLSQLIDLKIQEIMRTRDSASSRHGDSISNNQIGLQDAIRLLPKSFDGKDTENLEIFLEECEFVVSCVVEPAIPRLLQAIQTRLTGKARQVTKFKTFDTWEELRETLKTSLEPQRTTHLFLELYAIKQKRW</sequence>
<name>A0AAV0XML2_9HEMI</name>
<dbReference type="AlphaFoldDB" id="A0AAV0XML2"/>
<evidence type="ECO:0000313" key="2">
    <source>
        <dbReference type="EMBL" id="CAI6369685.1"/>
    </source>
</evidence>
<keyword evidence="3" id="KW-1185">Reference proteome</keyword>